<organism evidence="1 2">
    <name type="scientific">Ambrosia artemisiifolia</name>
    <name type="common">Common ragweed</name>
    <dbReference type="NCBI Taxonomy" id="4212"/>
    <lineage>
        <taxon>Eukaryota</taxon>
        <taxon>Viridiplantae</taxon>
        <taxon>Streptophyta</taxon>
        <taxon>Embryophyta</taxon>
        <taxon>Tracheophyta</taxon>
        <taxon>Spermatophyta</taxon>
        <taxon>Magnoliopsida</taxon>
        <taxon>eudicotyledons</taxon>
        <taxon>Gunneridae</taxon>
        <taxon>Pentapetalae</taxon>
        <taxon>asterids</taxon>
        <taxon>campanulids</taxon>
        <taxon>Asterales</taxon>
        <taxon>Asteraceae</taxon>
        <taxon>Asteroideae</taxon>
        <taxon>Heliantheae alliance</taxon>
        <taxon>Heliantheae</taxon>
        <taxon>Ambrosia</taxon>
    </lineage>
</organism>
<proteinExistence type="predicted"/>
<evidence type="ECO:0000313" key="1">
    <source>
        <dbReference type="EMBL" id="KAI7751554.1"/>
    </source>
</evidence>
<gene>
    <name evidence="1" type="ORF">M8C21_021438</name>
</gene>
<comment type="caution">
    <text evidence="1">The sequence shown here is derived from an EMBL/GenBank/DDBJ whole genome shotgun (WGS) entry which is preliminary data.</text>
</comment>
<name>A0AAD5GSD1_AMBAR</name>
<evidence type="ECO:0000313" key="2">
    <source>
        <dbReference type="Proteomes" id="UP001206925"/>
    </source>
</evidence>
<sequence length="45" mass="5340">MICYHFQSYRNLTITIPTHLSKRDSGSHQDQVYNSHFEGTYNMSM</sequence>
<dbReference type="Proteomes" id="UP001206925">
    <property type="component" value="Unassembled WGS sequence"/>
</dbReference>
<protein>
    <submittedName>
        <fullName evidence="1">Uncharacterized protein</fullName>
    </submittedName>
</protein>
<keyword evidence="2" id="KW-1185">Reference proteome</keyword>
<accession>A0AAD5GSD1</accession>
<dbReference type="AlphaFoldDB" id="A0AAD5GSD1"/>
<reference evidence="1" key="1">
    <citation type="submission" date="2022-06" db="EMBL/GenBank/DDBJ databases">
        <title>Uncovering the hologenomic basis of an extraordinary plant invasion.</title>
        <authorList>
            <person name="Bieker V.C."/>
            <person name="Martin M.D."/>
            <person name="Gilbert T."/>
            <person name="Hodgins K."/>
            <person name="Battlay P."/>
            <person name="Petersen B."/>
            <person name="Wilson J."/>
        </authorList>
    </citation>
    <scope>NUCLEOTIDE SEQUENCE</scope>
    <source>
        <strain evidence="1">AA19_3_7</strain>
        <tissue evidence="1">Leaf</tissue>
    </source>
</reference>
<dbReference type="EMBL" id="JAMZMK010005874">
    <property type="protein sequence ID" value="KAI7751554.1"/>
    <property type="molecule type" value="Genomic_DNA"/>
</dbReference>